<evidence type="ECO:0000313" key="2">
    <source>
        <dbReference type="EnsemblMetazoa" id="XP_004928582.1"/>
    </source>
</evidence>
<reference evidence="3" key="1">
    <citation type="journal article" date="2008" name="Insect Biochem. Mol. Biol.">
        <title>The genome of a lepidopteran model insect, the silkworm Bombyx mori.</title>
        <authorList>
            <consortium name="International Silkworm Genome Consortium"/>
        </authorList>
    </citation>
    <scope>NUCLEOTIDE SEQUENCE [LARGE SCALE GENOMIC DNA]</scope>
    <source>
        <strain evidence="3">p50T</strain>
    </source>
</reference>
<sequence length="386" mass="44391">MPSWIVKIPLLLILLIQHTIPMAMLQKPSYFSSYDSNSDLEEYMKTKSYIPNEENLPKMPSAVTYSGTDSSYVLSKLTDEELYNLLNSQPKKSEYGLSDLIKVGYNADRDAPKYFVKQKEDVDFKSKIAKLPQNHLYDKRIDNQNAVYRLQNREIVNAADDRNYPAVKKLTELLNNNVRGWYDDEFSGIGGDKKRDLLFNILVAELRSLCCEKNQAKSIKPFDRLKTFLNSIKAEDVEKRNSINNEKLTKTISEHMFLVINDELKSKVNTDELMLVDPESLAKNSSVLLLGPIVTPLTDDQLKLAMDRISNEISKPEYLPLLRQLSAGQLYNHNNLRKSFITGPETRRYIKPHRCNYQSKLAKIYGGPKWIVCTGYLNLNEPSLYD</sequence>
<organism evidence="2 3">
    <name type="scientific">Bombyx mori</name>
    <name type="common">Silk moth</name>
    <dbReference type="NCBI Taxonomy" id="7091"/>
    <lineage>
        <taxon>Eukaryota</taxon>
        <taxon>Metazoa</taxon>
        <taxon>Ecdysozoa</taxon>
        <taxon>Arthropoda</taxon>
        <taxon>Hexapoda</taxon>
        <taxon>Insecta</taxon>
        <taxon>Pterygota</taxon>
        <taxon>Neoptera</taxon>
        <taxon>Endopterygota</taxon>
        <taxon>Lepidoptera</taxon>
        <taxon>Glossata</taxon>
        <taxon>Ditrysia</taxon>
        <taxon>Bombycoidea</taxon>
        <taxon>Bombycidae</taxon>
        <taxon>Bombycinae</taxon>
        <taxon>Bombyx</taxon>
    </lineage>
</organism>
<evidence type="ECO:0000313" key="3">
    <source>
        <dbReference type="Proteomes" id="UP000005204"/>
    </source>
</evidence>
<keyword evidence="3" id="KW-1185">Reference proteome</keyword>
<evidence type="ECO:0000256" key="1">
    <source>
        <dbReference type="SAM" id="SignalP"/>
    </source>
</evidence>
<feature type="chain" id="PRO_5035900115" evidence="1">
    <location>
        <begin position="26"/>
        <end position="386"/>
    </location>
</feature>
<dbReference type="AlphaFoldDB" id="A0A8R1WIF8"/>
<dbReference type="OrthoDB" id="7477155at2759"/>
<dbReference type="Proteomes" id="UP000005204">
    <property type="component" value="Unassembled WGS sequence"/>
</dbReference>
<accession>A0A8R1WIF8</accession>
<reference evidence="2" key="2">
    <citation type="submission" date="2022-06" db="UniProtKB">
        <authorList>
            <consortium name="EnsemblMetazoa"/>
        </authorList>
    </citation>
    <scope>IDENTIFICATION</scope>
    <source>
        <strain evidence="2">p50T (Dazao)</strain>
    </source>
</reference>
<keyword evidence="1" id="KW-0732">Signal</keyword>
<feature type="signal peptide" evidence="1">
    <location>
        <begin position="1"/>
        <end position="25"/>
    </location>
</feature>
<proteinExistence type="predicted"/>
<dbReference type="RefSeq" id="XP_004928582.1">
    <property type="nucleotide sequence ID" value="XM_004928525.5"/>
</dbReference>
<dbReference type="KEGG" id="bmor:101746435"/>
<dbReference type="GeneID" id="101746435"/>
<protein>
    <submittedName>
        <fullName evidence="2">Uncharacterized protein</fullName>
    </submittedName>
</protein>
<dbReference type="EnsemblMetazoa" id="XM_004928525.4">
    <property type="protein sequence ID" value="XP_004928582.1"/>
    <property type="gene ID" value="LOC101746435"/>
</dbReference>
<name>A0A8R1WIF8_BOMMO</name>